<reference evidence="4" key="1">
    <citation type="submission" date="2025-08" db="UniProtKB">
        <authorList>
            <consortium name="RefSeq"/>
        </authorList>
    </citation>
    <scope>IDENTIFICATION</scope>
    <source>
        <tissue evidence="4">Seedling</tissue>
    </source>
</reference>
<protein>
    <submittedName>
        <fullName evidence="4">Uncharacterized protein LOC107433489 isoform X1</fullName>
    </submittedName>
</protein>
<proteinExistence type="predicted"/>
<dbReference type="KEGG" id="zju:107433489"/>
<dbReference type="GeneID" id="107433489"/>
<dbReference type="Gene3D" id="1.20.1250.40">
    <property type="match status" value="1"/>
</dbReference>
<dbReference type="InterPro" id="IPR010997">
    <property type="entry name" value="HRDC-like_sf"/>
</dbReference>
<evidence type="ECO:0000313" key="4">
    <source>
        <dbReference type="RefSeq" id="XP_024922816.2"/>
    </source>
</evidence>
<dbReference type="AlphaFoldDB" id="A0A6P6FMU2"/>
<dbReference type="Proteomes" id="UP001652623">
    <property type="component" value="Chromosome 7"/>
</dbReference>
<evidence type="ECO:0000256" key="2">
    <source>
        <dbReference type="ARBA" id="ARBA00023242"/>
    </source>
</evidence>
<dbReference type="PANTHER" id="PTHR21297">
    <property type="entry name" value="DNA-DIRECTED RNA POLYMERASE II"/>
    <property type="match status" value="1"/>
</dbReference>
<dbReference type="Pfam" id="PF03874">
    <property type="entry name" value="RNA_pol_Rpb4"/>
    <property type="match status" value="1"/>
</dbReference>
<keyword evidence="3" id="KW-1185">Reference proteome</keyword>
<evidence type="ECO:0000256" key="1">
    <source>
        <dbReference type="ARBA" id="ARBA00004123"/>
    </source>
</evidence>
<dbReference type="RefSeq" id="XP_024922816.2">
    <property type="nucleotide sequence ID" value="XM_025067048.3"/>
</dbReference>
<dbReference type="InterPro" id="IPR038324">
    <property type="entry name" value="Rpb4/RPC9_sf"/>
</dbReference>
<comment type="subcellular location">
    <subcellularLocation>
        <location evidence="1">Nucleus</location>
    </subcellularLocation>
</comment>
<dbReference type="SUPFAM" id="SSF47819">
    <property type="entry name" value="HRDC-like"/>
    <property type="match status" value="1"/>
</dbReference>
<keyword evidence="2" id="KW-0539">Nucleus</keyword>
<evidence type="ECO:0000313" key="3">
    <source>
        <dbReference type="Proteomes" id="UP001652623"/>
    </source>
</evidence>
<dbReference type="InterPro" id="IPR045222">
    <property type="entry name" value="Rpb4-like"/>
</dbReference>
<gene>
    <name evidence="4" type="primary">LOC107433489</name>
</gene>
<name>A0A6P6FMU2_ZIZJJ</name>
<sequence length="179" mass="19812">METYIQKRPSLSSIVVENTKYVFNHPCNSINAIPLSSMSSPTSSCQCFLSLASFLTDNPLSHSLSGKGDKVASGGKGSVTKVPQPLELRIEQGRSFDKGLQYAKRGRHYTHTQSIRRSLETLTKYGVTDGEMCVIANVCPDTVDEAFALILSLKQKRLFHKSDPSKVSDTYLNMLCKIF</sequence>
<organism evidence="3 4">
    <name type="scientific">Ziziphus jujuba</name>
    <name type="common">Chinese jujube</name>
    <name type="synonym">Ziziphus sativa</name>
    <dbReference type="NCBI Taxonomy" id="326968"/>
    <lineage>
        <taxon>Eukaryota</taxon>
        <taxon>Viridiplantae</taxon>
        <taxon>Streptophyta</taxon>
        <taxon>Embryophyta</taxon>
        <taxon>Tracheophyta</taxon>
        <taxon>Spermatophyta</taxon>
        <taxon>Magnoliopsida</taxon>
        <taxon>eudicotyledons</taxon>
        <taxon>Gunneridae</taxon>
        <taxon>Pentapetalae</taxon>
        <taxon>rosids</taxon>
        <taxon>fabids</taxon>
        <taxon>Rosales</taxon>
        <taxon>Rhamnaceae</taxon>
        <taxon>Paliureae</taxon>
        <taxon>Ziziphus</taxon>
    </lineage>
</organism>
<accession>A0A6P6FMU2</accession>
<dbReference type="InterPro" id="IPR005574">
    <property type="entry name" value="Rpb4/RPC9"/>
</dbReference>